<feature type="region of interest" description="Disordered" evidence="9">
    <location>
        <begin position="1473"/>
        <end position="1609"/>
    </location>
</feature>
<evidence type="ECO:0000256" key="4">
    <source>
        <dbReference type="ARBA" id="ARBA00022833"/>
    </source>
</evidence>
<feature type="compositionally biased region" description="Basic residues" evidence="9">
    <location>
        <begin position="1559"/>
        <end position="1575"/>
    </location>
</feature>
<feature type="compositionally biased region" description="Low complexity" evidence="9">
    <location>
        <begin position="1504"/>
        <end position="1536"/>
    </location>
</feature>
<proteinExistence type="predicted"/>
<dbReference type="InterPro" id="IPR028941">
    <property type="entry name" value="WHIM2_dom"/>
</dbReference>
<dbReference type="InterPro" id="IPR019787">
    <property type="entry name" value="Znf_PHD-finger"/>
</dbReference>
<feature type="compositionally biased region" description="Basic and acidic residues" evidence="9">
    <location>
        <begin position="865"/>
        <end position="898"/>
    </location>
</feature>
<dbReference type="InterPro" id="IPR013136">
    <property type="entry name" value="WSTF_Acf1_Cbp146"/>
</dbReference>
<dbReference type="InterPro" id="IPR007759">
    <property type="entry name" value="Asxl_HARE-HTH"/>
</dbReference>
<evidence type="ECO:0000256" key="6">
    <source>
        <dbReference type="ARBA" id="ARBA00023242"/>
    </source>
</evidence>
<feature type="compositionally biased region" description="Pro residues" evidence="9">
    <location>
        <begin position="1215"/>
        <end position="1225"/>
    </location>
</feature>
<gene>
    <name evidence="12" type="ORF">WJX74_009772</name>
</gene>
<keyword evidence="2" id="KW-0479">Metal-binding</keyword>
<dbReference type="InterPro" id="IPR011011">
    <property type="entry name" value="Znf_FYVE_PHD"/>
</dbReference>
<evidence type="ECO:0000313" key="13">
    <source>
        <dbReference type="Proteomes" id="UP001438707"/>
    </source>
</evidence>
<evidence type="ECO:0000256" key="2">
    <source>
        <dbReference type="ARBA" id="ARBA00022723"/>
    </source>
</evidence>
<dbReference type="Pfam" id="PF00628">
    <property type="entry name" value="PHD"/>
    <property type="match status" value="1"/>
</dbReference>
<evidence type="ECO:0000313" key="12">
    <source>
        <dbReference type="EMBL" id="KAK9841663.1"/>
    </source>
</evidence>
<feature type="compositionally biased region" description="Basic residues" evidence="9">
    <location>
        <begin position="1719"/>
        <end position="1735"/>
    </location>
</feature>
<feature type="region of interest" description="Disordered" evidence="9">
    <location>
        <begin position="1666"/>
        <end position="1805"/>
    </location>
</feature>
<comment type="subcellular location">
    <subcellularLocation>
        <location evidence="1 8">Nucleus</location>
    </subcellularLocation>
</comment>
<keyword evidence="3 7" id="KW-0863">Zinc-finger</keyword>
<evidence type="ECO:0000256" key="3">
    <source>
        <dbReference type="ARBA" id="ARBA00022771"/>
    </source>
</evidence>
<feature type="compositionally biased region" description="Basic residues" evidence="9">
    <location>
        <begin position="1793"/>
        <end position="1805"/>
    </location>
</feature>
<protein>
    <submittedName>
        <fullName evidence="12">Uncharacterized protein</fullName>
    </submittedName>
</protein>
<dbReference type="PROSITE" id="PS01359">
    <property type="entry name" value="ZF_PHD_1"/>
    <property type="match status" value="1"/>
</dbReference>
<dbReference type="PANTHER" id="PTHR15546">
    <property type="entry name" value="BROMODOMAIN ADJACENT TO ZINC FINGER DOMAIN, 2A"/>
    <property type="match status" value="1"/>
</dbReference>
<dbReference type="Gene3D" id="3.30.40.10">
    <property type="entry name" value="Zinc/RING finger domain, C3HC4 (zinc finger)"/>
    <property type="match status" value="2"/>
</dbReference>
<dbReference type="GO" id="GO:0005634">
    <property type="term" value="C:nucleus"/>
    <property type="evidence" value="ECO:0007669"/>
    <property type="project" value="UniProtKB-SubCell"/>
</dbReference>
<keyword evidence="13" id="KW-1185">Reference proteome</keyword>
<feature type="compositionally biased region" description="Low complexity" evidence="9">
    <location>
        <begin position="1302"/>
        <end position="1312"/>
    </location>
</feature>
<keyword evidence="5" id="KW-0804">Transcription</keyword>
<dbReference type="InterPro" id="IPR001965">
    <property type="entry name" value="Znf_PHD"/>
</dbReference>
<evidence type="ECO:0000256" key="8">
    <source>
        <dbReference type="PROSITE-ProRule" id="PRU00475"/>
    </source>
</evidence>
<dbReference type="InterPro" id="IPR053271">
    <property type="entry name" value="DDT_domain"/>
</dbReference>
<dbReference type="Pfam" id="PF15613">
    <property type="entry name" value="WSD"/>
    <property type="match status" value="1"/>
</dbReference>
<organism evidence="12 13">
    <name type="scientific">Apatococcus lobatus</name>
    <dbReference type="NCBI Taxonomy" id="904363"/>
    <lineage>
        <taxon>Eukaryota</taxon>
        <taxon>Viridiplantae</taxon>
        <taxon>Chlorophyta</taxon>
        <taxon>core chlorophytes</taxon>
        <taxon>Trebouxiophyceae</taxon>
        <taxon>Chlorellales</taxon>
        <taxon>Chlorellaceae</taxon>
        <taxon>Apatococcus</taxon>
    </lineage>
</organism>
<comment type="caution">
    <text evidence="12">The sequence shown here is derived from an EMBL/GenBank/DDBJ whole genome shotgun (WGS) entry which is preliminary data.</text>
</comment>
<evidence type="ECO:0000256" key="1">
    <source>
        <dbReference type="ARBA" id="ARBA00004123"/>
    </source>
</evidence>
<feature type="compositionally biased region" description="Acidic residues" evidence="9">
    <location>
        <begin position="910"/>
        <end position="927"/>
    </location>
</feature>
<accession>A0AAW1S7K7</accession>
<feature type="compositionally biased region" description="Low complexity" evidence="9">
    <location>
        <begin position="279"/>
        <end position="290"/>
    </location>
</feature>
<dbReference type="PROSITE" id="PS50016">
    <property type="entry name" value="ZF_PHD_2"/>
    <property type="match status" value="1"/>
</dbReference>
<dbReference type="Pfam" id="PF05066">
    <property type="entry name" value="HARE-HTH"/>
    <property type="match status" value="1"/>
</dbReference>
<dbReference type="Pfam" id="PF10537">
    <property type="entry name" value="WAC_Acf1_DNA_bd"/>
    <property type="match status" value="1"/>
</dbReference>
<feature type="region of interest" description="Disordered" evidence="9">
    <location>
        <begin position="535"/>
        <end position="561"/>
    </location>
</feature>
<evidence type="ECO:0000256" key="7">
    <source>
        <dbReference type="PROSITE-ProRule" id="PRU00146"/>
    </source>
</evidence>
<sequence>MPLLKRKPYQPSFTAPEGFNLGAEVFVVRFTGELFTSYEDYARAVKLYRTRDWVCQLTGRSGLSYEEALVSEQRSRTLIAKFPACYEEPVVRMVHHALAKPDEMVTRLLAHFKERLVPGEEAVALRNGAPAPCIVVQSLGPDGLDAEEIDELQVLDMEYEVEWLRLGEDDIEGDGAREVLARGQIGRKRSPLTRLLLKSWLQEAATCEMLENARGPPCLWSVIPELAEKWGLPQHPPRDLLERIDVAAKKKAARAKKSTEKMGRSRKSPVKLEAYEAASPSGEGEPGESPLMSSLRSMKAEDGYPASSEAAPDLMDPALEEGLEEAEQRMQPGTIKHALFHLLKEAGPRGSTLGELVNGVQQAGLKSWTDMRIAKSSIASTCGHDLAFGRLPHGRFALRGLPGVRQALASHPGSANFGAAAAKLKQGRGGVKAEPGRTPLHEPERTSVVEKNIFKCPRCYKVNHPEASPLLLCDTCPRSFHMACLGLSWDNLPDGDADWYCPRCVDRHAAASRNMGYPQDMVADGGQRVVRRLTEKEEREKRKADERAAKEEVKLKEKEEKEKARAEARRAARFPIDDLELQEEERAGAEALETTADQLSQEAHIARQRLQRLAGLCGHNLAQLDPAEDWGLEELGSLATPPEESSTAGNPSHRPDLSTAVEKLMALQQRAADAVDRANKLQLIVEGPPQLRVALTSASLAAWRDSLSIVDFLHCFAPLCDTQAVSLAELNYAAAWPLDSPLLPPLYTALLSRLLLELVGTEGAGRSRWKRWARVLDETTWPEVLRRYLLSSRAARMSGRLEIPNQADKAACMEDDLAAVWGAHTLITTPYHKVDATLHVRLLAVLCNDVVEGAGLRQEISTRADDQMQLHTDRQHALNQERKQQKERDKSKKGKDNGQQEVGVMGGDVGLDDMDLLPEDDPAEQGPEEQRPSSLGPTPNGPEAGPEPSFDIPEHLQEYQGDPDNRQEVRAWRVAHAQAAQEVAAAQKAWERQKKAAAKTAKQKAAQARAAALSPVREAERAARDLEFEGRLAERCVRSEPMGCDRYFRRYWWLPGEPGALYVEEADGSAVALVTSIEQLDSIMAGLNRKGLRERGLLAALRRKHAHISAALDPDSTCLDLRAVSRSAPGRGMRDRGTKSLPLLEATAEKTAIRGATLKVEALIGALTSAGASLSQTSKEWRRRLRNVDAPFVLCQSLAEIEEEVSQMADGQPAGAPPNLPPWPAYTPAASSEPCPEPQAYPRAFADADISASITEQWARPQPAPAVEPRGVSPVMPDGYPPPVCGPDPCETAPYSSPGWPPLSLKPSNSSNDEGVSASPRWQHHAVHPTPFALEHSEAEMGTDSPQLEPQGSTAAALDAAMTGHPDPHRRESSAEWGRAGVPDSNGSPDHVAAAASSAFIYPCDDLDCSDEEAARASSEHRRMPNALWRTARERGVWLKDVRLAASGSNPAAAAYVAAVLCDRAQPLLQSLEQGTRQTPTGYRAIKSQRSMATASMDGEDARASSQPPVAAAQQPPQQLPAQVMQQPAPMLQQAPRARKRSATMAAAEAVAAEAPASKRSKPAVRRRSGGKGRGRMAAVSDQPGIDEASPDPLRHGTPMELENGGSEADLGPPEVCCVCQESGDLLPCKREECQQRVHEACAFEGLDPDSGLWACDQHMAHVGVRTGRRGSAGARKRRKGPPEATFLSPQSAESPLPPDPADPSAEPMNSPGEPAGNRGRRGRVSSRARGRSRKGIGSSAQDEPQMSLDGIAAEANGLAVHPSPAALMDSNMQPHESGSMAEAVHEPPRSGSRGRRAARKASRS</sequence>
<feature type="domain" description="WAC" evidence="11">
    <location>
        <begin position="23"/>
        <end position="128"/>
    </location>
</feature>
<dbReference type="PANTHER" id="PTHR15546:SF2">
    <property type="entry name" value="DDT DOMAIN-CONTAINING PROTEIN DDB_G0282237"/>
    <property type="match status" value="1"/>
</dbReference>
<keyword evidence="6 8" id="KW-0539">Nucleus</keyword>
<dbReference type="InterPro" id="IPR013083">
    <property type="entry name" value="Znf_RING/FYVE/PHD"/>
</dbReference>
<dbReference type="Proteomes" id="UP001438707">
    <property type="component" value="Unassembled WGS sequence"/>
</dbReference>
<evidence type="ECO:0000256" key="9">
    <source>
        <dbReference type="SAM" id="MobiDB-lite"/>
    </source>
</evidence>
<feature type="region of interest" description="Disordered" evidence="9">
    <location>
        <begin position="252"/>
        <end position="293"/>
    </location>
</feature>
<feature type="domain" description="PHD-type" evidence="10">
    <location>
        <begin position="453"/>
        <end position="507"/>
    </location>
</feature>
<feature type="compositionally biased region" description="Low complexity" evidence="9">
    <location>
        <begin position="1543"/>
        <end position="1556"/>
    </location>
</feature>
<feature type="region of interest" description="Disordered" evidence="9">
    <location>
        <begin position="1257"/>
        <end position="1322"/>
    </location>
</feature>
<evidence type="ECO:0000259" key="11">
    <source>
        <dbReference type="PROSITE" id="PS51136"/>
    </source>
</evidence>
<dbReference type="GO" id="GO:0008270">
    <property type="term" value="F:zinc ion binding"/>
    <property type="evidence" value="ECO:0007669"/>
    <property type="project" value="UniProtKB-KW"/>
</dbReference>
<feature type="compositionally biased region" description="Polar residues" evidence="9">
    <location>
        <begin position="1344"/>
        <end position="1354"/>
    </location>
</feature>
<dbReference type="SUPFAM" id="SSF57903">
    <property type="entry name" value="FYVE/PHD zinc finger"/>
    <property type="match status" value="2"/>
</dbReference>
<evidence type="ECO:0000259" key="10">
    <source>
        <dbReference type="PROSITE" id="PS50016"/>
    </source>
</evidence>
<keyword evidence="4" id="KW-0862">Zinc</keyword>
<name>A0AAW1S7K7_9CHLO</name>
<dbReference type="SMART" id="SM00249">
    <property type="entry name" value="PHD"/>
    <property type="match status" value="2"/>
</dbReference>
<dbReference type="EMBL" id="JALJOS010000003">
    <property type="protein sequence ID" value="KAK9841663.1"/>
    <property type="molecule type" value="Genomic_DNA"/>
</dbReference>
<feature type="region of interest" description="Disordered" evidence="9">
    <location>
        <begin position="1205"/>
        <end position="1241"/>
    </location>
</feature>
<dbReference type="InterPro" id="IPR019786">
    <property type="entry name" value="Zinc_finger_PHD-type_CS"/>
</dbReference>
<dbReference type="PROSITE" id="PS51136">
    <property type="entry name" value="WAC"/>
    <property type="match status" value="1"/>
</dbReference>
<dbReference type="GO" id="GO:0006355">
    <property type="term" value="P:regulation of DNA-templated transcription"/>
    <property type="evidence" value="ECO:0007669"/>
    <property type="project" value="InterPro"/>
</dbReference>
<feature type="region of interest" description="Disordered" evidence="9">
    <location>
        <begin position="865"/>
        <end position="960"/>
    </location>
</feature>
<evidence type="ECO:0000256" key="5">
    <source>
        <dbReference type="ARBA" id="ARBA00023163"/>
    </source>
</evidence>
<feature type="region of interest" description="Disordered" evidence="9">
    <location>
        <begin position="637"/>
        <end position="656"/>
    </location>
</feature>
<feature type="region of interest" description="Disordered" evidence="9">
    <location>
        <begin position="1338"/>
        <end position="1389"/>
    </location>
</feature>
<reference evidence="12 13" key="1">
    <citation type="journal article" date="2024" name="Nat. Commun.">
        <title>Phylogenomics reveals the evolutionary origins of lichenization in chlorophyte algae.</title>
        <authorList>
            <person name="Puginier C."/>
            <person name="Libourel C."/>
            <person name="Otte J."/>
            <person name="Skaloud P."/>
            <person name="Haon M."/>
            <person name="Grisel S."/>
            <person name="Petersen M."/>
            <person name="Berrin J.G."/>
            <person name="Delaux P.M."/>
            <person name="Dal Grande F."/>
            <person name="Keller J."/>
        </authorList>
    </citation>
    <scope>NUCLEOTIDE SEQUENCE [LARGE SCALE GENOMIC DNA]</scope>
    <source>
        <strain evidence="12 13">SAG 2145</strain>
    </source>
</reference>